<protein>
    <recommendedName>
        <fullName evidence="3">Transposase</fullName>
    </recommendedName>
</protein>
<organism evidence="1 2">
    <name type="scientific">Rhodonellum psychrophilum GCM71 = DSM 17998</name>
    <dbReference type="NCBI Taxonomy" id="1123057"/>
    <lineage>
        <taxon>Bacteria</taxon>
        <taxon>Pseudomonadati</taxon>
        <taxon>Bacteroidota</taxon>
        <taxon>Cytophagia</taxon>
        <taxon>Cytophagales</taxon>
        <taxon>Cytophagaceae</taxon>
        <taxon>Rhodonellum</taxon>
    </lineage>
</organism>
<reference evidence="1 2" key="1">
    <citation type="journal article" date="2013" name="Genome Announc.">
        <title>Draft Genome Sequence of the Psychrophilic and Alkaliphilic Rhodonellum psychrophilum Strain GCM71T.</title>
        <authorList>
            <person name="Hauptmann A.L."/>
            <person name="Glaring M.A."/>
            <person name="Hallin P.F."/>
            <person name="Prieme A."/>
            <person name="Stougaard P."/>
        </authorList>
    </citation>
    <scope>NUCLEOTIDE SEQUENCE [LARGE SCALE GENOMIC DNA]</scope>
    <source>
        <strain evidence="1 2">GCM71</strain>
    </source>
</reference>
<name>U5C1D6_9BACT</name>
<sequence length="44" mass="5011">MSLIPRIGQMNLRDKGRGKFKSPTKNEFVGLLIYILTFSSIRLA</sequence>
<keyword evidence="2" id="KW-1185">Reference proteome</keyword>
<evidence type="ECO:0000313" key="1">
    <source>
        <dbReference type="EMBL" id="ERM83853.1"/>
    </source>
</evidence>
<comment type="caution">
    <text evidence="1">The sequence shown here is derived from an EMBL/GenBank/DDBJ whole genome shotgun (WGS) entry which is preliminary data.</text>
</comment>
<evidence type="ECO:0008006" key="3">
    <source>
        <dbReference type="Google" id="ProtNLM"/>
    </source>
</evidence>
<dbReference type="Proteomes" id="UP000016843">
    <property type="component" value="Unassembled WGS sequence"/>
</dbReference>
<evidence type="ECO:0000313" key="2">
    <source>
        <dbReference type="Proteomes" id="UP000016843"/>
    </source>
</evidence>
<proteinExistence type="predicted"/>
<dbReference type="AlphaFoldDB" id="U5C1D6"/>
<gene>
    <name evidence="1" type="ORF">P872_02210</name>
</gene>
<dbReference type="EMBL" id="AWXR01000009">
    <property type="protein sequence ID" value="ERM83853.1"/>
    <property type="molecule type" value="Genomic_DNA"/>
</dbReference>
<accession>U5C1D6</accession>